<dbReference type="Proteomes" id="UP000251584">
    <property type="component" value="Unassembled WGS sequence"/>
</dbReference>
<organism evidence="23 24">
    <name type="scientific">Citrobacter koseri</name>
    <name type="common">Citrobacter diversus</name>
    <dbReference type="NCBI Taxonomy" id="545"/>
    <lineage>
        <taxon>Bacteria</taxon>
        <taxon>Pseudomonadati</taxon>
        <taxon>Pseudomonadota</taxon>
        <taxon>Gammaproteobacteria</taxon>
        <taxon>Enterobacterales</taxon>
        <taxon>Enterobacteriaceae</taxon>
        <taxon>Citrobacter</taxon>
    </lineage>
</organism>
<keyword evidence="7" id="KW-0997">Cell inner membrane</keyword>
<dbReference type="InterPro" id="IPR015956">
    <property type="entry name" value="Peniciliin-bd_prot_C_sf"/>
</dbReference>
<protein>
    <recommendedName>
        <fullName evidence="5">serine-type D-Ala-D-Ala carboxypeptidase</fullName>
        <ecNumber evidence="5">3.4.16.4</ecNumber>
    </recommendedName>
</protein>
<dbReference type="EC" id="3.4.16.4" evidence="5"/>
<evidence type="ECO:0000259" key="22">
    <source>
        <dbReference type="SMART" id="SM00936"/>
    </source>
</evidence>
<dbReference type="Gene3D" id="3.40.710.10">
    <property type="entry name" value="DD-peptidase/beta-lactamase superfamily"/>
    <property type="match status" value="1"/>
</dbReference>
<evidence type="ECO:0000256" key="20">
    <source>
        <dbReference type="RuleBase" id="RU004016"/>
    </source>
</evidence>
<dbReference type="GO" id="GO:0009002">
    <property type="term" value="F:serine-type D-Ala-D-Ala carboxypeptidase activity"/>
    <property type="evidence" value="ECO:0007669"/>
    <property type="project" value="UniProtKB-EC"/>
</dbReference>
<reference evidence="23 24" key="1">
    <citation type="submission" date="2018-06" db="EMBL/GenBank/DDBJ databases">
        <authorList>
            <consortium name="Pathogen Informatics"/>
            <person name="Doyle S."/>
        </authorList>
    </citation>
    <scope>NUCLEOTIDE SEQUENCE [LARGE SCALE GENOMIC DNA]</scope>
    <source>
        <strain evidence="23 24">NCTC10786</strain>
    </source>
</reference>
<dbReference type="PRINTS" id="PR00725">
    <property type="entry name" value="DADACBPTASE1"/>
</dbReference>
<evidence type="ECO:0000256" key="15">
    <source>
        <dbReference type="ARBA" id="ARBA00023316"/>
    </source>
</evidence>
<dbReference type="GO" id="GO:0005886">
    <property type="term" value="C:plasma membrane"/>
    <property type="evidence" value="ECO:0007669"/>
    <property type="project" value="UniProtKB-SubCell"/>
</dbReference>
<feature type="active site" evidence="18">
    <location>
        <position position="132"/>
    </location>
</feature>
<keyword evidence="10 21" id="KW-0732">Signal</keyword>
<evidence type="ECO:0000313" key="24">
    <source>
        <dbReference type="Proteomes" id="UP000251584"/>
    </source>
</evidence>
<dbReference type="PANTHER" id="PTHR21581">
    <property type="entry name" value="D-ALANYL-D-ALANINE CARBOXYPEPTIDASE"/>
    <property type="match status" value="1"/>
</dbReference>
<dbReference type="SMART" id="SM00936">
    <property type="entry name" value="PBP5_C"/>
    <property type="match status" value="1"/>
</dbReference>
<proteinExistence type="inferred from homology"/>
<gene>
    <name evidence="23" type="primary">dacC</name>
    <name evidence="23" type="ORF">NCTC10786_00240</name>
</gene>
<keyword evidence="8 23" id="KW-0121">Carboxypeptidase</keyword>
<evidence type="ECO:0000256" key="11">
    <source>
        <dbReference type="ARBA" id="ARBA00022801"/>
    </source>
</evidence>
<evidence type="ECO:0000256" key="10">
    <source>
        <dbReference type="ARBA" id="ARBA00022729"/>
    </source>
</evidence>
<dbReference type="Pfam" id="PF07943">
    <property type="entry name" value="PBP5_C"/>
    <property type="match status" value="1"/>
</dbReference>
<evidence type="ECO:0000256" key="1">
    <source>
        <dbReference type="ARBA" id="ARBA00003217"/>
    </source>
</evidence>
<evidence type="ECO:0000313" key="23">
    <source>
        <dbReference type="EMBL" id="SQB20759.1"/>
    </source>
</evidence>
<comment type="function">
    <text evidence="1">Removes C-terminal D-alanyl residues from sugar-peptide cell wall precursors.</text>
</comment>
<evidence type="ECO:0000256" key="8">
    <source>
        <dbReference type="ARBA" id="ARBA00022645"/>
    </source>
</evidence>
<evidence type="ECO:0000256" key="3">
    <source>
        <dbReference type="ARBA" id="ARBA00004752"/>
    </source>
</evidence>
<keyword evidence="11 23" id="KW-0378">Hydrolase</keyword>
<evidence type="ECO:0000256" key="16">
    <source>
        <dbReference type="ARBA" id="ARBA00034000"/>
    </source>
</evidence>
<evidence type="ECO:0000256" key="7">
    <source>
        <dbReference type="ARBA" id="ARBA00022519"/>
    </source>
</evidence>
<feature type="binding site" evidence="19">
    <location>
        <position position="235"/>
    </location>
    <ligand>
        <name>substrate</name>
    </ligand>
</feature>
<dbReference type="InterPro" id="IPR012338">
    <property type="entry name" value="Beta-lactam/transpept-like"/>
</dbReference>
<evidence type="ECO:0000256" key="19">
    <source>
        <dbReference type="PIRSR" id="PIRSR618044-2"/>
    </source>
</evidence>
<keyword evidence="15" id="KW-0961">Cell wall biogenesis/degradation</keyword>
<dbReference type="NCBIfam" id="NF007445">
    <property type="entry name" value="PRK10001.1"/>
    <property type="match status" value="1"/>
</dbReference>
<evidence type="ECO:0000256" key="6">
    <source>
        <dbReference type="ARBA" id="ARBA00022475"/>
    </source>
</evidence>
<feature type="active site" description="Proton acceptor" evidence="18">
    <location>
        <position position="69"/>
    </location>
</feature>
<keyword evidence="6" id="KW-1003">Cell membrane</keyword>
<sequence length="438" mass="47388">MTQYSSSLRSLAAGSALLFLFAPTLQAAEQTTAPPSVDARAWILMDYSSGKVLAEGNADEKLDPASLTKIMTSYVVGQALKAGKIQLTDMVTVGKDAWATGNPALRGSSVMFLKPGDQVSVSDLNKGVIIQSGNDACIALADYVAGSQESFIGLMNGYAKKLGLTNTTFQTVHGLDAPGQFSTARDMALLGKALIHDVPEEYAIHKEKEFTFNKIRQPNRNRLLWSSNLNVDGMKTGTTAGAGYNLVASATQGDMRLISVVLGTKTDRIRFNESEKLLTWGFRFFETVTPIKPDATFVTQRVWFGDKSEVNLGAGEAGSVTIPRGQLKNLKASFTLTEPQLTAPLKKGQVVGTIDFQLNGKSIEQRPLMVMENVEGGRLLWADMGLRPDEIPPVVWRLVLLIAVAVPDGANAYPAYDTCIFVGRIRRGRANPTSIHQT</sequence>
<evidence type="ECO:0000256" key="5">
    <source>
        <dbReference type="ARBA" id="ARBA00012448"/>
    </source>
</evidence>
<dbReference type="GO" id="GO:0009252">
    <property type="term" value="P:peptidoglycan biosynthetic process"/>
    <property type="evidence" value="ECO:0007669"/>
    <property type="project" value="UniProtKB-UniPathway"/>
</dbReference>
<dbReference type="SUPFAM" id="SSF56601">
    <property type="entry name" value="beta-lactamase/transpeptidase-like"/>
    <property type="match status" value="1"/>
</dbReference>
<feature type="active site" description="Acyl-ester intermediate" evidence="18">
    <location>
        <position position="66"/>
    </location>
</feature>
<accession>A0A2X2X4D9</accession>
<feature type="chain" id="PRO_5016001237" description="serine-type D-Ala-D-Ala carboxypeptidase" evidence="21">
    <location>
        <begin position="28"/>
        <end position="438"/>
    </location>
</feature>
<feature type="domain" description="Peptidase S11 D-Ala-D-Ala carboxypeptidase A C-terminal" evidence="22">
    <location>
        <begin position="285"/>
        <end position="376"/>
    </location>
</feature>
<dbReference type="AlphaFoldDB" id="A0A2X2X4D9"/>
<evidence type="ECO:0000256" key="14">
    <source>
        <dbReference type="ARBA" id="ARBA00023136"/>
    </source>
</evidence>
<dbReference type="InterPro" id="IPR012907">
    <property type="entry name" value="Peptidase_S11_C"/>
</dbReference>
<evidence type="ECO:0000256" key="13">
    <source>
        <dbReference type="ARBA" id="ARBA00022984"/>
    </source>
</evidence>
<dbReference type="GO" id="GO:0008360">
    <property type="term" value="P:regulation of cell shape"/>
    <property type="evidence" value="ECO:0007669"/>
    <property type="project" value="UniProtKB-KW"/>
</dbReference>
<dbReference type="FunFam" id="3.40.710.10:FF:000001">
    <property type="entry name" value="D-alanyl-D-alanine serine-type carboxypeptidase"/>
    <property type="match status" value="1"/>
</dbReference>
<keyword evidence="13" id="KW-0573">Peptidoglycan synthesis</keyword>
<dbReference type="GO" id="GO:0071555">
    <property type="term" value="P:cell wall organization"/>
    <property type="evidence" value="ECO:0007669"/>
    <property type="project" value="UniProtKB-KW"/>
</dbReference>
<evidence type="ECO:0000256" key="4">
    <source>
        <dbReference type="ARBA" id="ARBA00007164"/>
    </source>
</evidence>
<evidence type="ECO:0000256" key="12">
    <source>
        <dbReference type="ARBA" id="ARBA00022960"/>
    </source>
</evidence>
<dbReference type="FunFam" id="2.60.410.10:FF:000001">
    <property type="entry name" value="D-alanyl-D-alanine carboxypeptidase dacA"/>
    <property type="match status" value="1"/>
</dbReference>
<keyword evidence="14" id="KW-0472">Membrane</keyword>
<dbReference type="SUPFAM" id="SSF69189">
    <property type="entry name" value="Penicillin-binding protein associated domain"/>
    <property type="match status" value="1"/>
</dbReference>
<evidence type="ECO:0000256" key="17">
    <source>
        <dbReference type="ARBA" id="ARBA00060592"/>
    </source>
</evidence>
<dbReference type="InterPro" id="IPR037167">
    <property type="entry name" value="Peptidase_S11_C_sf"/>
</dbReference>
<evidence type="ECO:0000256" key="18">
    <source>
        <dbReference type="PIRSR" id="PIRSR618044-1"/>
    </source>
</evidence>
<dbReference type="GO" id="GO:0042803">
    <property type="term" value="F:protein homodimerization activity"/>
    <property type="evidence" value="ECO:0007669"/>
    <property type="project" value="UniProtKB-ARBA"/>
</dbReference>
<evidence type="ECO:0000256" key="9">
    <source>
        <dbReference type="ARBA" id="ARBA00022670"/>
    </source>
</evidence>
<dbReference type="PANTHER" id="PTHR21581:SF6">
    <property type="entry name" value="TRAFFICKING PROTEIN PARTICLE COMPLEX SUBUNIT 12"/>
    <property type="match status" value="1"/>
</dbReference>
<dbReference type="Gene3D" id="2.60.410.10">
    <property type="entry name" value="D-Ala-D-Ala carboxypeptidase, C-terminal domain"/>
    <property type="match status" value="1"/>
</dbReference>
<comment type="pathway">
    <text evidence="17">Glycan biosynthesis.</text>
</comment>
<dbReference type="Pfam" id="PF00768">
    <property type="entry name" value="Peptidase_S11"/>
    <property type="match status" value="1"/>
</dbReference>
<dbReference type="UniPathway" id="UPA00219"/>
<dbReference type="GO" id="GO:0008658">
    <property type="term" value="F:penicillin binding"/>
    <property type="evidence" value="ECO:0007669"/>
    <property type="project" value="UniProtKB-ARBA"/>
</dbReference>
<name>A0A2X2X4D9_CITKO</name>
<keyword evidence="12" id="KW-0133">Cell shape</keyword>
<dbReference type="GO" id="GO:0030288">
    <property type="term" value="C:outer membrane-bounded periplasmic space"/>
    <property type="evidence" value="ECO:0007669"/>
    <property type="project" value="UniProtKB-ARBA"/>
</dbReference>
<dbReference type="EMBL" id="UAVY01000001">
    <property type="protein sequence ID" value="SQB20759.1"/>
    <property type="molecule type" value="Genomic_DNA"/>
</dbReference>
<dbReference type="GO" id="GO:0006508">
    <property type="term" value="P:proteolysis"/>
    <property type="evidence" value="ECO:0007669"/>
    <property type="project" value="UniProtKB-KW"/>
</dbReference>
<keyword evidence="9" id="KW-0645">Protease</keyword>
<dbReference type="InterPro" id="IPR018044">
    <property type="entry name" value="Peptidase_S11"/>
</dbReference>
<comment type="similarity">
    <text evidence="4 20">Belongs to the peptidase S11 family.</text>
</comment>
<evidence type="ECO:0000256" key="21">
    <source>
        <dbReference type="SAM" id="SignalP"/>
    </source>
</evidence>
<dbReference type="InterPro" id="IPR001967">
    <property type="entry name" value="Peptidase_S11_N"/>
</dbReference>
<comment type="catalytic activity">
    <reaction evidence="16">
        <text>Preferential cleavage: (Ac)2-L-Lys-D-Ala-|-D-Ala. Also transpeptidation of peptidyl-alanyl moieties that are N-acyl substituents of D-alanine.</text>
        <dbReference type="EC" id="3.4.16.4"/>
    </reaction>
</comment>
<feature type="signal peptide" evidence="21">
    <location>
        <begin position="1"/>
        <end position="27"/>
    </location>
</feature>
<comment type="pathway">
    <text evidence="3">Cell wall biogenesis; peptidoglycan biosynthesis.</text>
</comment>
<comment type="subcellular location">
    <subcellularLocation>
        <location evidence="2">Cell inner membrane</location>
        <topology evidence="2">Peripheral membrane protein</topology>
    </subcellularLocation>
</comment>
<evidence type="ECO:0000256" key="2">
    <source>
        <dbReference type="ARBA" id="ARBA00004417"/>
    </source>
</evidence>